<protein>
    <submittedName>
        <fullName evidence="2">Peptidase M15</fullName>
    </submittedName>
</protein>
<accession>A0AAC8PXG6</accession>
<evidence type="ECO:0000313" key="3">
    <source>
        <dbReference type="Proteomes" id="UP000077465"/>
    </source>
</evidence>
<gene>
    <name evidence="2" type="ORF">AAX06_01945</name>
</gene>
<dbReference type="Pfam" id="PF08291">
    <property type="entry name" value="Peptidase_M15_3"/>
    <property type="match status" value="1"/>
</dbReference>
<dbReference type="Proteomes" id="UP000077465">
    <property type="component" value="Chromosome"/>
</dbReference>
<reference evidence="2 3" key="1">
    <citation type="submission" date="2015-05" db="EMBL/GenBank/DDBJ databases">
        <authorList>
            <person name="Dickey A."/>
            <person name="Clawson M."/>
            <person name="Bono J."/>
            <person name="Loy J.D."/>
        </authorList>
    </citation>
    <scope>NUCLEOTIDE SEQUENCE [LARGE SCALE GENOMIC DNA]</scope>
    <source>
        <strain evidence="2 3">22581</strain>
    </source>
</reference>
<evidence type="ECO:0000259" key="1">
    <source>
        <dbReference type="Pfam" id="PF08291"/>
    </source>
</evidence>
<proteinExistence type="predicted"/>
<dbReference type="InterPro" id="IPR013230">
    <property type="entry name" value="Peptidase_M15A_C"/>
</dbReference>
<evidence type="ECO:0000313" key="2">
    <source>
        <dbReference type="EMBL" id="AKG08674.1"/>
    </source>
</evidence>
<dbReference type="Gene3D" id="3.30.1380.10">
    <property type="match status" value="1"/>
</dbReference>
<name>A0AAC8PXG6_9GAMM</name>
<feature type="domain" description="Peptidase M15A C-terminal" evidence="1">
    <location>
        <begin position="6"/>
        <end position="102"/>
    </location>
</feature>
<sequence length="145" mass="15902">MPITKNITLNELLASQTAARRGIDNMPDAKVLNNLIESAVNLWQPARDILGQPVFITSGYRSPRLNSAIGGAKNSAHIHGLAIDFRAPTFGTTRQIVAHLTKELKKRGIKYDQIILEYPNSTGSWVHLGYKHPSGSQRGQGFTIA</sequence>
<dbReference type="EMBL" id="CP011376">
    <property type="protein sequence ID" value="AKG08674.1"/>
    <property type="molecule type" value="Genomic_DNA"/>
</dbReference>
<dbReference type="InterPro" id="IPR009045">
    <property type="entry name" value="Zn_M74/Hedgehog-like"/>
</dbReference>
<organism evidence="2 3">
    <name type="scientific">Moraxella bovoculi</name>
    <dbReference type="NCBI Taxonomy" id="386891"/>
    <lineage>
        <taxon>Bacteria</taxon>
        <taxon>Pseudomonadati</taxon>
        <taxon>Pseudomonadota</taxon>
        <taxon>Gammaproteobacteria</taxon>
        <taxon>Moraxellales</taxon>
        <taxon>Moraxellaceae</taxon>
        <taxon>Moraxella</taxon>
    </lineage>
</organism>
<dbReference type="SUPFAM" id="SSF55166">
    <property type="entry name" value="Hedgehog/DD-peptidase"/>
    <property type="match status" value="1"/>
</dbReference>
<dbReference type="AlphaFoldDB" id="A0AAC8PXG6"/>